<feature type="compositionally biased region" description="Polar residues" evidence="1">
    <location>
        <begin position="131"/>
        <end position="156"/>
    </location>
</feature>
<evidence type="ECO:0000256" key="1">
    <source>
        <dbReference type="SAM" id="MobiDB-lite"/>
    </source>
</evidence>
<feature type="compositionally biased region" description="Basic and acidic residues" evidence="1">
    <location>
        <begin position="311"/>
        <end position="324"/>
    </location>
</feature>
<evidence type="ECO:0000313" key="2">
    <source>
        <dbReference type="EMBL" id="RSH90737.1"/>
    </source>
</evidence>
<accession>A0A427YI33</accession>
<feature type="compositionally biased region" description="Basic and acidic residues" evidence="1">
    <location>
        <begin position="249"/>
        <end position="259"/>
    </location>
</feature>
<keyword evidence="3" id="KW-1185">Reference proteome</keyword>
<feature type="compositionally biased region" description="Low complexity" evidence="1">
    <location>
        <begin position="331"/>
        <end position="347"/>
    </location>
</feature>
<feature type="compositionally biased region" description="Low complexity" evidence="1">
    <location>
        <begin position="420"/>
        <end position="429"/>
    </location>
</feature>
<feature type="region of interest" description="Disordered" evidence="1">
    <location>
        <begin position="113"/>
        <end position="190"/>
    </location>
</feature>
<evidence type="ECO:0000313" key="3">
    <source>
        <dbReference type="Proteomes" id="UP000279259"/>
    </source>
</evidence>
<dbReference type="CDD" id="cd09917">
    <property type="entry name" value="F-box_SF"/>
    <property type="match status" value="1"/>
</dbReference>
<feature type="region of interest" description="Disordered" evidence="1">
    <location>
        <begin position="510"/>
        <end position="530"/>
    </location>
</feature>
<dbReference type="EMBL" id="RSCD01000009">
    <property type="protein sequence ID" value="RSH90737.1"/>
    <property type="molecule type" value="Genomic_DNA"/>
</dbReference>
<dbReference type="Proteomes" id="UP000279259">
    <property type="component" value="Unassembled WGS sequence"/>
</dbReference>
<name>A0A427YI33_9TREE</name>
<feature type="compositionally biased region" description="Basic and acidic residues" evidence="1">
    <location>
        <begin position="275"/>
        <end position="294"/>
    </location>
</feature>
<evidence type="ECO:0008006" key="4">
    <source>
        <dbReference type="Google" id="ProtNLM"/>
    </source>
</evidence>
<dbReference type="STRING" id="1890683.A0A427YI33"/>
<organism evidence="2 3">
    <name type="scientific">Saitozyma podzolica</name>
    <dbReference type="NCBI Taxonomy" id="1890683"/>
    <lineage>
        <taxon>Eukaryota</taxon>
        <taxon>Fungi</taxon>
        <taxon>Dikarya</taxon>
        <taxon>Basidiomycota</taxon>
        <taxon>Agaricomycotina</taxon>
        <taxon>Tremellomycetes</taxon>
        <taxon>Tremellales</taxon>
        <taxon>Trimorphomycetaceae</taxon>
        <taxon>Saitozyma</taxon>
    </lineage>
</organism>
<feature type="compositionally biased region" description="Pro residues" evidence="1">
    <location>
        <begin position="207"/>
        <end position="230"/>
    </location>
</feature>
<feature type="region of interest" description="Disordered" evidence="1">
    <location>
        <begin position="204"/>
        <end position="347"/>
    </location>
</feature>
<comment type="caution">
    <text evidence="2">The sequence shown here is derived from an EMBL/GenBank/DDBJ whole genome shotgun (WGS) entry which is preliminary data.</text>
</comment>
<sequence length="923" mass="100744">MSDDQVRAAIVAILGPDPTPSILFGAPSVSLQQLEKTLQHDAHTLDPTRVVPVATGVGRELVVPHEAEHRQLKRGKVFEDWLVFRRVESVVGLVRPARQSLLSIPQSGPRHLAGLAGGHEVQGEGRAPGLTSPSSWNKADPSPQSVKFATATSQPTQERRFGLRFFGRKKDIGTQPTPQPEPADQPIWKQPPHRINSQLITTLPLLPELPPSPPPPPPSPPPPPRPPAQPPLSVGGVIELAQPSTAVLDEPHTPSRDVAKLVLPTLAEIAKKRKTNEDRVERRPPQQERHRADDQPMPESLLDQGEDDDQDSRWFESGRSRDEEIYTVEDPPATASSAYSVASTPTTLSDYPNTPSSVASADSFLSDTPSLSVPPSPWLDKAFHDLPFGPNVPAVSAGRLEGRGSLMIANTTPTDPARRVAAGPVADPGGAAGRGRCGGAEAHGSESATSVPGATHVKATSFKSRFKGKETGRAKRTKILYSVGDEQSCWWKADKYGELDEWEEPCLTLDDGSSDDQAESGSGWSNNEVTLKGPRHDGKVLSGPHQSFFVPHLHDHPELVHRILTFLNPSDLATCLRVSTTFFHQTGPILYHTVNLHKKTLAGVFLGWDVPDIASPTQPSFIQRLLAKGNKGKNGPGAKNGKKGKHGKISIHRLKVQAVGELSVDEKPRIAHLEPRNWKKLLLAHVKVVVLITHSHTVCDTLVKVTPLLSSLETLRVVPSRIDSFCSHHSLCSHPSGVCPLAVALAQLPRKLVMRNVRGESSRLAAAVARPNHRFDEVVWVLPPDNRGLGGALIKDMIIGSPKIKIVFFPDEETRYDGTVRNEVQAPAVPAKPLIQTLDRLVARKGMYLTVIGLEAVALSGPTQWMERIDLAKRVQDVIHRCAEERKSVVQFQTNEEYLREGRADELGTGARKMLAARRGRWW</sequence>
<gene>
    <name evidence="2" type="ORF">EHS25_009912</name>
</gene>
<dbReference type="OrthoDB" id="10673349at2759"/>
<reference evidence="2 3" key="1">
    <citation type="submission" date="2018-11" db="EMBL/GenBank/DDBJ databases">
        <title>Genome sequence of Saitozyma podzolica DSM 27192.</title>
        <authorList>
            <person name="Aliyu H."/>
            <person name="Gorte O."/>
            <person name="Ochsenreither K."/>
        </authorList>
    </citation>
    <scope>NUCLEOTIDE SEQUENCE [LARGE SCALE GENOMIC DNA]</scope>
    <source>
        <strain evidence="2 3">DSM 27192</strain>
    </source>
</reference>
<feature type="compositionally biased region" description="Polar residues" evidence="1">
    <location>
        <begin position="519"/>
        <end position="529"/>
    </location>
</feature>
<protein>
    <recommendedName>
        <fullName evidence="4">F-box domain-containing protein</fullName>
    </recommendedName>
</protein>
<feature type="region of interest" description="Disordered" evidence="1">
    <location>
        <begin position="409"/>
        <end position="455"/>
    </location>
</feature>
<dbReference type="AlphaFoldDB" id="A0A427YI33"/>
<proteinExistence type="predicted"/>